<evidence type="ECO:0000313" key="2">
    <source>
        <dbReference type="EMBL" id="AZR72607.1"/>
    </source>
</evidence>
<keyword evidence="3" id="KW-1185">Reference proteome</keyword>
<dbReference type="EMBL" id="CP016379">
    <property type="protein sequence ID" value="AZR72607.1"/>
    <property type="molecule type" value="Genomic_DNA"/>
</dbReference>
<dbReference type="SUPFAM" id="SSF49464">
    <property type="entry name" value="Carboxypeptidase regulatory domain-like"/>
    <property type="match status" value="1"/>
</dbReference>
<dbReference type="Pfam" id="PF14321">
    <property type="entry name" value="DUF4382"/>
    <property type="match status" value="1"/>
</dbReference>
<dbReference type="InterPro" id="IPR008969">
    <property type="entry name" value="CarboxyPept-like_regulatory"/>
</dbReference>
<dbReference type="InterPro" id="IPR025491">
    <property type="entry name" value="DUF4382"/>
</dbReference>
<gene>
    <name evidence="2" type="ORF">BBF96_03915</name>
</gene>
<dbReference type="RefSeq" id="WP_127015936.1">
    <property type="nucleotide sequence ID" value="NZ_CP016379.1"/>
</dbReference>
<name>A0A3S9SWA2_9FIRM</name>
<evidence type="ECO:0000259" key="1">
    <source>
        <dbReference type="Pfam" id="PF14321"/>
    </source>
</evidence>
<dbReference type="AlphaFoldDB" id="A0A3S9SWA2"/>
<dbReference type="KEGG" id="aft:BBF96_03915"/>
<proteinExistence type="predicted"/>
<feature type="domain" description="DUF4382" evidence="1">
    <location>
        <begin position="38"/>
        <end position="195"/>
    </location>
</feature>
<dbReference type="Gene3D" id="2.60.40.1120">
    <property type="entry name" value="Carboxypeptidase-like, regulatory domain"/>
    <property type="match status" value="1"/>
</dbReference>
<reference evidence="2 3" key="1">
    <citation type="submission" date="2016-07" db="EMBL/GenBank/DDBJ databases">
        <title>Genome and transcriptome analysis of iron-reducing fermentative bacteria Anoxybacter fermentans.</title>
        <authorList>
            <person name="Zeng X."/>
            <person name="Shao Z."/>
        </authorList>
    </citation>
    <scope>NUCLEOTIDE SEQUENCE [LARGE SCALE GENOMIC DNA]</scope>
    <source>
        <strain evidence="2 3">DY22613</strain>
    </source>
</reference>
<dbReference type="Proteomes" id="UP000267250">
    <property type="component" value="Chromosome"/>
</dbReference>
<sequence>MNIKKIVTILSFILVVAFVAGCTSLTGLNDVSSNLPQTGNLVLSIVDAPANTYKEVHVNILKVFLKPVGGGEWVQVGDYTSEPYGINLLDLRINELVLPSSDVPVGDYEEIWLVLDKSGYFVYNDDPLTPYPLVVGEIEEEEDDEEDGILGSDEQAIEIEYLFTITEEAITEILIDFDLTELIEQDKETGEYFLNTEAVSAMDKAEAGEIEGKVIAADSTVDYNPFVDILVTVKLYPVYQEQDQNSVPVASTWALWEEMDDEEEEDKIAEPGKFKLRGIPAGTYKLEISAPGYNTVTINNLVIENGEEIEIGDDEEVNQNYEISGGTINEEGYIVLEKVI</sequence>
<accession>A0A3S9SWA2</accession>
<dbReference type="PROSITE" id="PS51257">
    <property type="entry name" value="PROKAR_LIPOPROTEIN"/>
    <property type="match status" value="1"/>
</dbReference>
<evidence type="ECO:0000313" key="3">
    <source>
        <dbReference type="Proteomes" id="UP000267250"/>
    </source>
</evidence>
<protein>
    <recommendedName>
        <fullName evidence="1">DUF4382 domain-containing protein</fullName>
    </recommendedName>
</protein>
<organism evidence="2 3">
    <name type="scientific">Anoxybacter fermentans</name>
    <dbReference type="NCBI Taxonomy" id="1323375"/>
    <lineage>
        <taxon>Bacteria</taxon>
        <taxon>Bacillati</taxon>
        <taxon>Bacillota</taxon>
        <taxon>Clostridia</taxon>
        <taxon>Halanaerobiales</taxon>
        <taxon>Anoxybacter</taxon>
    </lineage>
</organism>